<evidence type="ECO:0000256" key="3">
    <source>
        <dbReference type="ARBA" id="ARBA00022692"/>
    </source>
</evidence>
<feature type="transmembrane region" description="Helical" evidence="6">
    <location>
        <begin position="12"/>
        <end position="35"/>
    </location>
</feature>
<gene>
    <name evidence="8" type="ORF">HD592_002197</name>
</gene>
<proteinExistence type="inferred from homology"/>
<evidence type="ECO:0000256" key="4">
    <source>
        <dbReference type="ARBA" id="ARBA00022989"/>
    </source>
</evidence>
<protein>
    <submittedName>
        <fullName evidence="8">Inner membrane transporter RhtA</fullName>
    </submittedName>
</protein>
<keyword evidence="5 6" id="KW-0472">Membrane</keyword>
<evidence type="ECO:0000256" key="2">
    <source>
        <dbReference type="ARBA" id="ARBA00007362"/>
    </source>
</evidence>
<feature type="transmembrane region" description="Helical" evidence="6">
    <location>
        <begin position="176"/>
        <end position="195"/>
    </location>
</feature>
<feature type="transmembrane region" description="Helical" evidence="6">
    <location>
        <begin position="207"/>
        <end position="225"/>
    </location>
</feature>
<dbReference type="PANTHER" id="PTHR32322:SF2">
    <property type="entry name" value="EAMA DOMAIN-CONTAINING PROTEIN"/>
    <property type="match status" value="1"/>
</dbReference>
<evidence type="ECO:0000259" key="7">
    <source>
        <dbReference type="Pfam" id="PF00892"/>
    </source>
</evidence>
<comment type="caution">
    <text evidence="8">The sequence shown here is derived from an EMBL/GenBank/DDBJ whole genome shotgun (WGS) entry which is preliminary data.</text>
</comment>
<dbReference type="InterPro" id="IPR037185">
    <property type="entry name" value="EmrE-like"/>
</dbReference>
<feature type="transmembrane region" description="Helical" evidence="6">
    <location>
        <begin position="121"/>
        <end position="138"/>
    </location>
</feature>
<keyword evidence="9" id="KW-1185">Reference proteome</keyword>
<evidence type="ECO:0000313" key="8">
    <source>
        <dbReference type="EMBL" id="MBB6335632.1"/>
    </source>
</evidence>
<dbReference type="RefSeq" id="WP_184454120.1">
    <property type="nucleotide sequence ID" value="NZ_JACHMK010000001.1"/>
</dbReference>
<feature type="transmembrane region" description="Helical" evidence="6">
    <location>
        <begin position="266"/>
        <end position="284"/>
    </location>
</feature>
<accession>A0A923IY32</accession>
<dbReference type="SUPFAM" id="SSF103481">
    <property type="entry name" value="Multidrug resistance efflux transporter EmrE"/>
    <property type="match status" value="2"/>
</dbReference>
<keyword evidence="4 6" id="KW-1133">Transmembrane helix</keyword>
<dbReference type="Pfam" id="PF00892">
    <property type="entry name" value="EamA"/>
    <property type="match status" value="1"/>
</dbReference>
<comment type="subcellular location">
    <subcellularLocation>
        <location evidence="1">Membrane</location>
        <topology evidence="1">Multi-pass membrane protein</topology>
    </subcellularLocation>
</comment>
<dbReference type="InterPro" id="IPR000620">
    <property type="entry name" value="EamA_dom"/>
</dbReference>
<evidence type="ECO:0000313" key="9">
    <source>
        <dbReference type="Proteomes" id="UP000617426"/>
    </source>
</evidence>
<name>A0A923IY32_9ACTO</name>
<feature type="transmembrane region" description="Helical" evidence="6">
    <location>
        <begin position="144"/>
        <end position="164"/>
    </location>
</feature>
<organism evidence="8 9">
    <name type="scientific">Schaalia hyovaginalis</name>
    <dbReference type="NCBI Taxonomy" id="29316"/>
    <lineage>
        <taxon>Bacteria</taxon>
        <taxon>Bacillati</taxon>
        <taxon>Actinomycetota</taxon>
        <taxon>Actinomycetes</taxon>
        <taxon>Actinomycetales</taxon>
        <taxon>Actinomycetaceae</taxon>
        <taxon>Schaalia</taxon>
    </lineage>
</organism>
<keyword evidence="3 6" id="KW-0812">Transmembrane</keyword>
<evidence type="ECO:0000256" key="5">
    <source>
        <dbReference type="ARBA" id="ARBA00023136"/>
    </source>
</evidence>
<dbReference type="PANTHER" id="PTHR32322">
    <property type="entry name" value="INNER MEMBRANE TRANSPORTER"/>
    <property type="match status" value="1"/>
</dbReference>
<dbReference type="GO" id="GO:0016020">
    <property type="term" value="C:membrane"/>
    <property type="evidence" value="ECO:0007669"/>
    <property type="project" value="UniProtKB-SubCell"/>
</dbReference>
<dbReference type="AlphaFoldDB" id="A0A923IY32"/>
<feature type="domain" description="EamA" evidence="7">
    <location>
        <begin position="147"/>
        <end position="280"/>
    </location>
</feature>
<evidence type="ECO:0000256" key="6">
    <source>
        <dbReference type="SAM" id="Phobius"/>
    </source>
</evidence>
<feature type="transmembrane region" description="Helical" evidence="6">
    <location>
        <begin position="237"/>
        <end position="260"/>
    </location>
</feature>
<dbReference type="Proteomes" id="UP000617426">
    <property type="component" value="Unassembled WGS sequence"/>
</dbReference>
<reference evidence="8" key="1">
    <citation type="submission" date="2020-08" db="EMBL/GenBank/DDBJ databases">
        <title>Sequencing the genomes of 1000 actinobacteria strains.</title>
        <authorList>
            <person name="Klenk H.-P."/>
        </authorList>
    </citation>
    <scope>NUCLEOTIDE SEQUENCE</scope>
    <source>
        <strain evidence="8">DSM 10695</strain>
    </source>
</reference>
<comment type="similarity">
    <text evidence="2">Belongs to the EamA transporter family.</text>
</comment>
<feature type="transmembrane region" description="Helical" evidence="6">
    <location>
        <begin position="41"/>
        <end position="57"/>
    </location>
</feature>
<evidence type="ECO:0000256" key="1">
    <source>
        <dbReference type="ARBA" id="ARBA00004141"/>
    </source>
</evidence>
<dbReference type="InterPro" id="IPR050638">
    <property type="entry name" value="AA-Vitamin_Transporters"/>
</dbReference>
<dbReference type="EMBL" id="JACHMK010000001">
    <property type="protein sequence ID" value="MBB6335632.1"/>
    <property type="molecule type" value="Genomic_DNA"/>
</dbReference>
<sequence>MSPRALDRVPAQALIIVDALFQYVGAAFAVAVFALMEPASVAWWRVLVGALILLAWRRPWRFRWTWRELGASAVFGLFILVMNSTFYEAIARLPLGAAVSIEFLGPVSVAVVRGRGWAPRVAALMAFAGVASISGFGVDPSDPGIRAGIVWILAAAAAWAGYIVVGQAIASRRSGVTNLSMSLGLGALFAAPLLAPGGLGAFTSWTLLGSLVLVGLLSTAIPFTLEALAMSRLTAATYALLTALMPATSAVVGAVMLRQIPTSGELLGLVLISIAVWIASSPRLNRG</sequence>
<feature type="transmembrane region" description="Helical" evidence="6">
    <location>
        <begin position="69"/>
        <end position="87"/>
    </location>
</feature>